<organism evidence="3 4">
    <name type="scientific">Marinobacter daqiaonensis</name>
    <dbReference type="NCBI Taxonomy" id="650891"/>
    <lineage>
        <taxon>Bacteria</taxon>
        <taxon>Pseudomonadati</taxon>
        <taxon>Pseudomonadota</taxon>
        <taxon>Gammaproteobacteria</taxon>
        <taxon>Pseudomonadales</taxon>
        <taxon>Marinobacteraceae</taxon>
        <taxon>Marinobacter</taxon>
    </lineage>
</organism>
<feature type="domain" description="Putative Flp pilus-assembly TadG-like N-terminal" evidence="2">
    <location>
        <begin position="15"/>
        <end position="61"/>
    </location>
</feature>
<dbReference type="AlphaFoldDB" id="A0A1I6I7S6"/>
<keyword evidence="4" id="KW-1185">Reference proteome</keyword>
<dbReference type="STRING" id="650891.SAMN05216203_1939"/>
<evidence type="ECO:0000256" key="1">
    <source>
        <dbReference type="SAM" id="Phobius"/>
    </source>
</evidence>
<feature type="transmembrane region" description="Helical" evidence="1">
    <location>
        <begin position="17"/>
        <end position="37"/>
    </location>
</feature>
<dbReference type="EMBL" id="FOYW01000001">
    <property type="protein sequence ID" value="SFR62782.1"/>
    <property type="molecule type" value="Genomic_DNA"/>
</dbReference>
<dbReference type="Proteomes" id="UP000198644">
    <property type="component" value="Unassembled WGS sequence"/>
</dbReference>
<proteinExistence type="predicted"/>
<name>A0A1I6I7S6_9GAMM</name>
<sequence>MNEARPNNYLSKQHGSVLVYCLGVLVLIVLSVGYSFNVSRISGEKTRLQNTADSAAFSVAAVEARDLNFKSYTNRAMVANQVGLAQSISLISWARFATRYTENISHVASAFPPLRLAFAAVSKGIAITMKALEVATEIAITSINVIEQTLSYAQVVHHGGTLAMAEDIFDEVVKRNDPDVDRSISLSSAPFAAQYAKNHLAFTKRYSPSKVTKTNKAKWWTDTYDDNKKRMDEFRQVTLESRDDFSKNRTYDYVKSFTAVWKVLKLRVRKTGGSELTGSSKNPDEIGSYYTWSAMDTMAVHLKWYKCGSWRCRWRSWKEGMPIAWGAAATDGERSFTFFRELGGKHRYASSFRINKKTSWAAATEYTGLGPSGRFNGLQPFFDIKQDGLVSEGPGIAVVLTKPHSGGGVKTVKHTSFGGGSDDLNLEAEGGFFKNRLSALSQAVPYFSRPNDVSVFRRWDKKREYGNLYNPFWQPRLAEIKDSTALLRLAVTIL</sequence>
<keyword evidence="1" id="KW-0472">Membrane</keyword>
<evidence type="ECO:0000259" key="2">
    <source>
        <dbReference type="Pfam" id="PF13400"/>
    </source>
</evidence>
<dbReference type="RefSeq" id="WP_092011442.1">
    <property type="nucleotide sequence ID" value="NZ_FOYW01000001.1"/>
</dbReference>
<dbReference type="OrthoDB" id="5493674at2"/>
<accession>A0A1I6I7S6</accession>
<dbReference type="Pfam" id="PF13400">
    <property type="entry name" value="Tad"/>
    <property type="match status" value="1"/>
</dbReference>
<reference evidence="3 4" key="1">
    <citation type="submission" date="2016-10" db="EMBL/GenBank/DDBJ databases">
        <authorList>
            <person name="de Groot N.N."/>
        </authorList>
    </citation>
    <scope>NUCLEOTIDE SEQUENCE [LARGE SCALE GENOMIC DNA]</scope>
    <source>
        <strain evidence="3 4">CGMCC 1.9167</strain>
    </source>
</reference>
<gene>
    <name evidence="3" type="ORF">SAMN05216203_1939</name>
</gene>
<dbReference type="InterPro" id="IPR028087">
    <property type="entry name" value="Tad_N"/>
</dbReference>
<keyword evidence="1" id="KW-1133">Transmembrane helix</keyword>
<evidence type="ECO:0000313" key="4">
    <source>
        <dbReference type="Proteomes" id="UP000198644"/>
    </source>
</evidence>
<keyword evidence="1" id="KW-0812">Transmembrane</keyword>
<protein>
    <submittedName>
        <fullName evidence="3">Putative Flp pilus-assembly TadE/G-like</fullName>
    </submittedName>
</protein>
<evidence type="ECO:0000313" key="3">
    <source>
        <dbReference type="EMBL" id="SFR62782.1"/>
    </source>
</evidence>